<keyword evidence="4" id="KW-1185">Reference proteome</keyword>
<sequence length="113" mass="11915">MSENETEKAEEGTELAPGDITEFIVVFTQLNKGRTQVEATKALHEVVEAALATGKKNGSLTIKIKVEPLESGAVSLIPDVVSSPAKDPAGTIFFADGEGSLSRDNAAMYHGLK</sequence>
<reference evidence="3 4" key="1">
    <citation type="submission" date="2015-09" db="EMBL/GenBank/DDBJ databases">
        <title>Genome Sequences of Mycobacterium immunogenum Isolates, Recuperated from a Chloraminated Drinking Water Distribution System Simulator Subjected to Episodes of Nitrification.</title>
        <authorList>
            <person name="Gomez-Alvarez V."/>
            <person name="Revetta R.P."/>
        </authorList>
    </citation>
    <scope>NUCLEOTIDE SEQUENCE [LARGE SCALE GENOMIC DNA]</scope>
    <source>
        <strain evidence="1 3">H008</strain>
        <strain evidence="2 4">H076</strain>
    </source>
</reference>
<dbReference type="EMBL" id="LJFO01000003">
    <property type="protein sequence ID" value="KPG14452.1"/>
    <property type="molecule type" value="Genomic_DNA"/>
</dbReference>
<dbReference type="GeneID" id="45766010"/>
<protein>
    <submittedName>
        <fullName evidence="1">Uncharacterized protein</fullName>
    </submittedName>
</protein>
<evidence type="ECO:0000313" key="3">
    <source>
        <dbReference type="Proteomes" id="UP000037843"/>
    </source>
</evidence>
<dbReference type="Proteomes" id="UP000037843">
    <property type="component" value="Unassembled WGS sequence"/>
</dbReference>
<dbReference type="KEGG" id="miz:BAB75_19290"/>
<gene>
    <name evidence="1" type="ORF">AN908_07935</name>
    <name evidence="2" type="ORF">AN912_11850</name>
</gene>
<dbReference type="AlphaFoldDB" id="A0A7V8LR66"/>
<organism evidence="1 3">
    <name type="scientific">Mycobacteroides immunogenum</name>
    <dbReference type="NCBI Taxonomy" id="83262"/>
    <lineage>
        <taxon>Bacteria</taxon>
        <taxon>Bacillati</taxon>
        <taxon>Actinomycetota</taxon>
        <taxon>Actinomycetes</taxon>
        <taxon>Mycobacteriales</taxon>
        <taxon>Mycobacteriaceae</taxon>
        <taxon>Mycobacteroides</taxon>
    </lineage>
</organism>
<accession>A0A7V8LR66</accession>
<dbReference type="RefSeq" id="WP_043077792.1">
    <property type="nucleotide sequence ID" value="NZ_CP011530.1"/>
</dbReference>
<proteinExistence type="predicted"/>
<dbReference type="OrthoDB" id="4763869at2"/>
<comment type="caution">
    <text evidence="1">The sequence shown here is derived from an EMBL/GenBank/DDBJ whole genome shotgun (WGS) entry which is preliminary data.</text>
</comment>
<dbReference type="EMBL" id="LJFS01000012">
    <property type="protein sequence ID" value="KPG34040.1"/>
    <property type="molecule type" value="Genomic_DNA"/>
</dbReference>
<evidence type="ECO:0000313" key="1">
    <source>
        <dbReference type="EMBL" id="KPG14452.1"/>
    </source>
</evidence>
<name>A0A7V8LR66_9MYCO</name>
<evidence type="ECO:0000313" key="2">
    <source>
        <dbReference type="EMBL" id="KPG34040.1"/>
    </source>
</evidence>
<evidence type="ECO:0000313" key="4">
    <source>
        <dbReference type="Proteomes" id="UP000037962"/>
    </source>
</evidence>
<dbReference type="Proteomes" id="UP000037962">
    <property type="component" value="Unassembled WGS sequence"/>
</dbReference>